<comment type="caution">
    <text evidence="1">The sequence shown here is derived from an EMBL/GenBank/DDBJ whole genome shotgun (WGS) entry which is preliminary data.</text>
</comment>
<dbReference type="STRING" id="188932.AY601_1491"/>
<dbReference type="RefSeq" id="WP_111633826.1">
    <property type="nucleotide sequence ID" value="NZ_QLLR01000009.1"/>
</dbReference>
<dbReference type="EMBL" id="QLLR01000009">
    <property type="protein sequence ID" value="RAJ31086.1"/>
    <property type="molecule type" value="Genomic_DNA"/>
</dbReference>
<dbReference type="OrthoDB" id="675820at2"/>
<reference evidence="1 2" key="1">
    <citation type="submission" date="2018-06" db="EMBL/GenBank/DDBJ databases">
        <title>Genomic Encyclopedia of Archaeal and Bacterial Type Strains, Phase II (KMG-II): from individual species to whole genera.</title>
        <authorList>
            <person name="Goeker M."/>
        </authorList>
    </citation>
    <scope>NUCLEOTIDE SEQUENCE [LARGE SCALE GENOMIC DNA]</scope>
    <source>
        <strain evidence="1 2">DSM 14825</strain>
    </source>
</reference>
<evidence type="ECO:0000313" key="2">
    <source>
        <dbReference type="Proteomes" id="UP000249754"/>
    </source>
</evidence>
<sequence>MNFIIKYQGIKEPNLEKVNSILEIHHVQIVDNSLWPETALVNMEESALGSLQQALNEWDIYPEEEYHVPSPRKKIRKSH</sequence>
<protein>
    <submittedName>
        <fullName evidence="1">Uncharacterized protein</fullName>
    </submittedName>
</protein>
<gene>
    <name evidence="1" type="ORF">LY11_02316</name>
</gene>
<dbReference type="AlphaFoldDB" id="A0A327SP77"/>
<evidence type="ECO:0000313" key="1">
    <source>
        <dbReference type="EMBL" id="RAJ31086.1"/>
    </source>
</evidence>
<proteinExistence type="predicted"/>
<name>A0A327SP77_9SPHI</name>
<dbReference type="Proteomes" id="UP000249754">
    <property type="component" value="Unassembled WGS sequence"/>
</dbReference>
<organism evidence="1 2">
    <name type="scientific">Pedobacter cryoconitis</name>
    <dbReference type="NCBI Taxonomy" id="188932"/>
    <lineage>
        <taxon>Bacteria</taxon>
        <taxon>Pseudomonadati</taxon>
        <taxon>Bacteroidota</taxon>
        <taxon>Sphingobacteriia</taxon>
        <taxon>Sphingobacteriales</taxon>
        <taxon>Sphingobacteriaceae</taxon>
        <taxon>Pedobacter</taxon>
    </lineage>
</organism>
<accession>A0A327SP77</accession>